<feature type="non-terminal residue" evidence="2">
    <location>
        <position position="124"/>
    </location>
</feature>
<organism evidence="2">
    <name type="scientific">Graphocephala atropunctata</name>
    <dbReference type="NCBI Taxonomy" id="36148"/>
    <lineage>
        <taxon>Eukaryota</taxon>
        <taxon>Metazoa</taxon>
        <taxon>Ecdysozoa</taxon>
        <taxon>Arthropoda</taxon>
        <taxon>Hexapoda</taxon>
        <taxon>Insecta</taxon>
        <taxon>Pterygota</taxon>
        <taxon>Neoptera</taxon>
        <taxon>Paraneoptera</taxon>
        <taxon>Hemiptera</taxon>
        <taxon>Auchenorrhyncha</taxon>
        <taxon>Membracoidea</taxon>
        <taxon>Cicadellidae</taxon>
        <taxon>Cicadellinae</taxon>
        <taxon>Cicadellini</taxon>
        <taxon>Graphocephala</taxon>
    </lineage>
</organism>
<accession>A0A1B6KA58</accession>
<reference evidence="2" key="1">
    <citation type="submission" date="2015-11" db="EMBL/GenBank/DDBJ databases">
        <title>De novo transcriptome assembly of four potential Pierce s Disease insect vectors from Arizona vineyards.</title>
        <authorList>
            <person name="Tassone E.E."/>
        </authorList>
    </citation>
    <scope>NUCLEOTIDE SEQUENCE</scope>
</reference>
<evidence type="ECO:0000313" key="2">
    <source>
        <dbReference type="EMBL" id="JAT08332.1"/>
    </source>
</evidence>
<feature type="non-terminal residue" evidence="2">
    <location>
        <position position="1"/>
    </location>
</feature>
<evidence type="ECO:0000259" key="1">
    <source>
        <dbReference type="Pfam" id="PF00078"/>
    </source>
</evidence>
<dbReference type="AlphaFoldDB" id="A0A1B6KA58"/>
<feature type="domain" description="Reverse transcriptase" evidence="1">
    <location>
        <begin position="28"/>
        <end position="98"/>
    </location>
</feature>
<dbReference type="Pfam" id="PF00078">
    <property type="entry name" value="RVT_1"/>
    <property type="match status" value="1"/>
</dbReference>
<name>A0A1B6KA58_9HEMI</name>
<proteinExistence type="predicted"/>
<gene>
    <name evidence="2" type="ORF">g.53556</name>
</gene>
<dbReference type="EMBL" id="GEBQ01031645">
    <property type="protein sequence ID" value="JAT08332.1"/>
    <property type="molecule type" value="Transcribed_RNA"/>
</dbReference>
<protein>
    <recommendedName>
        <fullName evidence="1">Reverse transcriptase domain-containing protein</fullName>
    </recommendedName>
</protein>
<dbReference type="InterPro" id="IPR000477">
    <property type="entry name" value="RT_dom"/>
</dbReference>
<sequence length="124" mass="14114">TNHNHSTDIKYLIDQAALVKIHRVKAVKGPLLFLICINPLPNQIPLNFILYADDTSVIIKEKTLQELDHSIDLVIKVLDDWFSMNGLKLNKNKTKSIHFKIHNLQSNNLVNTDANIVETHKLLG</sequence>